<gene>
    <name evidence="2" type="ORF">P43SY_000680</name>
</gene>
<dbReference type="EMBL" id="JAKCXM010000337">
    <property type="protein sequence ID" value="KAJ0395572.1"/>
    <property type="molecule type" value="Genomic_DNA"/>
</dbReference>
<sequence length="167" mass="18062">MDVETIDKLGNKPLEPVLGLLQSASSKEELIEAVGELSGYIDLFTTLSVTPDRFNDSSKMTVVLGAAALPIENYRLYKDPEAWESVKPEYSTYVQTLLTQSGVVDPEKVEEAAASVMELERALLALDDKSSLDGYESVDAASGASDYVVLPPDLDTVLAHQLSKNGH</sequence>
<feature type="domain" description="Peptidase M13 N-terminal" evidence="1">
    <location>
        <begin position="1"/>
        <end position="126"/>
    </location>
</feature>
<proteinExistence type="predicted"/>
<evidence type="ECO:0000259" key="1">
    <source>
        <dbReference type="Pfam" id="PF05649"/>
    </source>
</evidence>
<dbReference type="Proteomes" id="UP001209570">
    <property type="component" value="Unassembled WGS sequence"/>
</dbReference>
<accession>A0AAD5Q3T2</accession>
<dbReference type="Pfam" id="PF05649">
    <property type="entry name" value="Peptidase_M13_N"/>
    <property type="match status" value="1"/>
</dbReference>
<organism evidence="2 3">
    <name type="scientific">Pythium insidiosum</name>
    <name type="common">Pythiosis disease agent</name>
    <dbReference type="NCBI Taxonomy" id="114742"/>
    <lineage>
        <taxon>Eukaryota</taxon>
        <taxon>Sar</taxon>
        <taxon>Stramenopiles</taxon>
        <taxon>Oomycota</taxon>
        <taxon>Peronosporomycetes</taxon>
        <taxon>Pythiales</taxon>
        <taxon>Pythiaceae</taxon>
        <taxon>Pythium</taxon>
    </lineage>
</organism>
<dbReference type="InterPro" id="IPR008753">
    <property type="entry name" value="Peptidase_M13_N"/>
</dbReference>
<evidence type="ECO:0000313" key="2">
    <source>
        <dbReference type="EMBL" id="KAJ0395572.1"/>
    </source>
</evidence>
<dbReference type="SUPFAM" id="SSF55486">
    <property type="entry name" value="Metalloproteases ('zincins'), catalytic domain"/>
    <property type="match status" value="1"/>
</dbReference>
<reference evidence="2" key="1">
    <citation type="submission" date="2021-12" db="EMBL/GenBank/DDBJ databases">
        <title>Prjna785345.</title>
        <authorList>
            <person name="Rujirawat T."/>
            <person name="Krajaejun T."/>
        </authorList>
    </citation>
    <scope>NUCLEOTIDE SEQUENCE</scope>
    <source>
        <strain evidence="2">Pi057C3</strain>
    </source>
</reference>
<dbReference type="AlphaFoldDB" id="A0AAD5Q3T2"/>
<dbReference type="Gene3D" id="1.10.1380.10">
    <property type="entry name" value="Neutral endopeptidase , domain2"/>
    <property type="match status" value="1"/>
</dbReference>
<dbReference type="InterPro" id="IPR042089">
    <property type="entry name" value="Peptidase_M13_dom_2"/>
</dbReference>
<dbReference type="GO" id="GO:0006508">
    <property type="term" value="P:proteolysis"/>
    <property type="evidence" value="ECO:0007669"/>
    <property type="project" value="InterPro"/>
</dbReference>
<comment type="caution">
    <text evidence="2">The sequence shown here is derived from an EMBL/GenBank/DDBJ whole genome shotgun (WGS) entry which is preliminary data.</text>
</comment>
<name>A0AAD5Q3T2_PYTIN</name>
<keyword evidence="3" id="KW-1185">Reference proteome</keyword>
<evidence type="ECO:0000313" key="3">
    <source>
        <dbReference type="Proteomes" id="UP001209570"/>
    </source>
</evidence>
<protein>
    <recommendedName>
        <fullName evidence="1">Peptidase M13 N-terminal domain-containing protein</fullName>
    </recommendedName>
</protein>